<dbReference type="Proteomes" id="UP000078459">
    <property type="component" value="Unassembled WGS sequence"/>
</dbReference>
<evidence type="ECO:0000313" key="1">
    <source>
        <dbReference type="EMBL" id="OAQ41091.1"/>
    </source>
</evidence>
<dbReference type="Pfam" id="PF05973">
    <property type="entry name" value="Gp49"/>
    <property type="match status" value="1"/>
</dbReference>
<protein>
    <submittedName>
        <fullName evidence="1">Addiction module toxin RelE</fullName>
    </submittedName>
</protein>
<dbReference type="STRING" id="1826909.A5893_17385"/>
<dbReference type="RefSeq" id="WP_068821468.1">
    <property type="nucleotide sequence ID" value="NZ_LWHJ01000017.1"/>
</dbReference>
<proteinExistence type="predicted"/>
<dbReference type="InterPro" id="IPR009241">
    <property type="entry name" value="HigB-like"/>
</dbReference>
<sequence>MKKFEVLFLTEAREFLLLLDTKSRDKIIFNIDKAKIKTDNELFKKLKGEIWEFRTLFNKTHYRIFAFWDKEDKHETLVLTTHGIIKKTDKTPEKEIEKAEQIRLKYFELKEIKKNGNKK</sequence>
<gene>
    <name evidence="1" type="ORF">A5893_17385</name>
</gene>
<accession>A0A179DJ95</accession>
<evidence type="ECO:0000313" key="2">
    <source>
        <dbReference type="Proteomes" id="UP000078459"/>
    </source>
</evidence>
<reference evidence="1 2" key="1">
    <citation type="submission" date="2016-04" db="EMBL/GenBank/DDBJ databases">
        <authorList>
            <person name="Evans L.H."/>
            <person name="Alamgir A."/>
            <person name="Owens N."/>
            <person name="Weber N.D."/>
            <person name="Virtaneva K."/>
            <person name="Barbian K."/>
            <person name="Babar A."/>
            <person name="Rosenke K."/>
        </authorList>
    </citation>
    <scope>NUCLEOTIDE SEQUENCE [LARGE SCALE GENOMIC DNA]</scope>
    <source>
        <strain evidence="1 2">CCM 8644</strain>
    </source>
</reference>
<name>A0A179DJ95_9SPHI</name>
<dbReference type="EMBL" id="LWHJ01000017">
    <property type="protein sequence ID" value="OAQ41091.1"/>
    <property type="molecule type" value="Genomic_DNA"/>
</dbReference>
<reference evidence="1 2" key="2">
    <citation type="submission" date="2016-06" db="EMBL/GenBank/DDBJ databases">
        <title>Pedobacter psychrophilus sp. nov., isolated from Antarctic fragmentary rock.</title>
        <authorList>
            <person name="Svec P."/>
        </authorList>
    </citation>
    <scope>NUCLEOTIDE SEQUENCE [LARGE SCALE GENOMIC DNA]</scope>
    <source>
        <strain evidence="1 2">CCM 8644</strain>
    </source>
</reference>
<dbReference type="OrthoDB" id="573082at2"/>
<comment type="caution">
    <text evidence="1">The sequence shown here is derived from an EMBL/GenBank/DDBJ whole genome shotgun (WGS) entry which is preliminary data.</text>
</comment>
<organism evidence="1 2">
    <name type="scientific">Pedobacter psychrophilus</name>
    <dbReference type="NCBI Taxonomy" id="1826909"/>
    <lineage>
        <taxon>Bacteria</taxon>
        <taxon>Pseudomonadati</taxon>
        <taxon>Bacteroidota</taxon>
        <taxon>Sphingobacteriia</taxon>
        <taxon>Sphingobacteriales</taxon>
        <taxon>Sphingobacteriaceae</taxon>
        <taxon>Pedobacter</taxon>
    </lineage>
</organism>
<keyword evidence="2" id="KW-1185">Reference proteome</keyword>
<dbReference type="AlphaFoldDB" id="A0A179DJ95"/>